<dbReference type="OrthoDB" id="9789349at2"/>
<evidence type="ECO:0000259" key="1">
    <source>
        <dbReference type="Pfam" id="PF12975"/>
    </source>
</evidence>
<dbReference type="InterPro" id="IPR024331">
    <property type="entry name" value="DUF3859"/>
</dbReference>
<proteinExistence type="predicted"/>
<organism evidence="2 3">
    <name type="scientific">Marinoscillum furvescens DSM 4134</name>
    <dbReference type="NCBI Taxonomy" id="1122208"/>
    <lineage>
        <taxon>Bacteria</taxon>
        <taxon>Pseudomonadati</taxon>
        <taxon>Bacteroidota</taxon>
        <taxon>Cytophagia</taxon>
        <taxon>Cytophagales</taxon>
        <taxon>Reichenbachiellaceae</taxon>
        <taxon>Marinoscillum</taxon>
    </lineage>
</organism>
<dbReference type="EMBL" id="QREG01000041">
    <property type="protein sequence ID" value="RED91499.1"/>
    <property type="molecule type" value="Genomic_DNA"/>
</dbReference>
<dbReference type="AlphaFoldDB" id="A0A3D9KVL7"/>
<evidence type="ECO:0000313" key="2">
    <source>
        <dbReference type="EMBL" id="RED91499.1"/>
    </source>
</evidence>
<gene>
    <name evidence="2" type="ORF">C7460_1418</name>
</gene>
<dbReference type="Gene3D" id="2.60.40.2390">
    <property type="match status" value="1"/>
</dbReference>
<comment type="caution">
    <text evidence="2">The sequence shown here is derived from an EMBL/GenBank/DDBJ whole genome shotgun (WGS) entry which is preliminary data.</text>
</comment>
<feature type="domain" description="DUF3859" evidence="1">
    <location>
        <begin position="10"/>
        <end position="127"/>
    </location>
</feature>
<dbReference type="Proteomes" id="UP000256779">
    <property type="component" value="Unassembled WGS sequence"/>
</dbReference>
<sequence>MKKKNNRPVEVDIINFGRYSKWDRDNAALPEFIELTTEVVAELGVEFGMIVEIRKARNRYLDFVIEHPPFTDETGKVAPPFTGTFRVKHNPYQFFLGDTIWAPVGDKRGPWTMTILEGDEVLATKTINLI</sequence>
<evidence type="ECO:0000313" key="3">
    <source>
        <dbReference type="Proteomes" id="UP000256779"/>
    </source>
</evidence>
<dbReference type="Pfam" id="PF12975">
    <property type="entry name" value="DUF3859"/>
    <property type="match status" value="1"/>
</dbReference>
<reference evidence="2 3" key="1">
    <citation type="submission" date="2018-07" db="EMBL/GenBank/DDBJ databases">
        <title>Genomic Encyclopedia of Type Strains, Phase IV (KMG-IV): sequencing the most valuable type-strain genomes for metagenomic binning, comparative biology and taxonomic classification.</title>
        <authorList>
            <person name="Goeker M."/>
        </authorList>
    </citation>
    <scope>NUCLEOTIDE SEQUENCE [LARGE SCALE GENOMIC DNA]</scope>
    <source>
        <strain evidence="2 3">DSM 4134</strain>
    </source>
</reference>
<accession>A0A3D9KVL7</accession>
<keyword evidence="3" id="KW-1185">Reference proteome</keyword>
<name>A0A3D9KVL7_MARFU</name>
<protein>
    <submittedName>
        <fullName evidence="2">Uncharacterized protein DUF3859</fullName>
    </submittedName>
</protein>
<dbReference type="RefSeq" id="WP_115870523.1">
    <property type="nucleotide sequence ID" value="NZ_QREG01000041.1"/>
</dbReference>